<proteinExistence type="predicted"/>
<keyword evidence="2" id="KW-1185">Reference proteome</keyword>
<evidence type="ECO:0000313" key="2">
    <source>
        <dbReference type="Proteomes" id="UP000224902"/>
    </source>
</evidence>
<name>A0A1I9SAA5_9CAUD</name>
<organism evidence="1 2">
    <name type="scientific">Rhodococcus phage Weasels2</name>
    <dbReference type="NCBI Taxonomy" id="1897437"/>
    <lineage>
        <taxon>Viruses</taxon>
        <taxon>Duplodnaviria</taxon>
        <taxon>Heunggongvirae</taxon>
        <taxon>Uroviricota</taxon>
        <taxon>Caudoviricetes</taxon>
        <taxon>Weaselvirus</taxon>
        <taxon>Weaselvirus weasel</taxon>
    </lineage>
</organism>
<reference evidence="2" key="1">
    <citation type="submission" date="2016-08" db="EMBL/GenBank/DDBJ databases">
        <authorList>
            <person name="Seilhamer J.J."/>
        </authorList>
    </citation>
    <scope>NUCLEOTIDE SEQUENCE [LARGE SCALE GENOMIC DNA]</scope>
</reference>
<gene>
    <name evidence="1" type="ORF">SEA_WEASELS2_122</name>
</gene>
<accession>A0A1I9SAA5</accession>
<sequence>MNLTRVSTADLIKELNARTVGGKKYDPRPIDSRLNHLSMKRDKLGRFIKA</sequence>
<protein>
    <submittedName>
        <fullName evidence="1">Uncharacterized protein</fullName>
    </submittedName>
</protein>
<dbReference type="Proteomes" id="UP000224902">
    <property type="component" value="Segment"/>
</dbReference>
<evidence type="ECO:0000313" key="1">
    <source>
        <dbReference type="EMBL" id="AOZ63711.1"/>
    </source>
</evidence>
<dbReference type="EMBL" id="KX774321">
    <property type="protein sequence ID" value="AOZ63711.1"/>
    <property type="molecule type" value="Genomic_DNA"/>
</dbReference>